<protein>
    <submittedName>
        <fullName evidence="1">Uncharacterized protein</fullName>
    </submittedName>
</protein>
<dbReference type="EMBL" id="JAPESX010001926">
    <property type="protein sequence ID" value="KAJ8110447.1"/>
    <property type="molecule type" value="Genomic_DNA"/>
</dbReference>
<evidence type="ECO:0000313" key="2">
    <source>
        <dbReference type="Proteomes" id="UP001153334"/>
    </source>
</evidence>
<dbReference type="Proteomes" id="UP001153334">
    <property type="component" value="Unassembled WGS sequence"/>
</dbReference>
<reference evidence="1" key="1">
    <citation type="submission" date="2022-11" db="EMBL/GenBank/DDBJ databases">
        <title>Genome Sequence of Nemania bipapillata.</title>
        <authorList>
            <person name="Buettner E."/>
        </authorList>
    </citation>
    <scope>NUCLEOTIDE SEQUENCE</scope>
    <source>
        <strain evidence="1">CP14</strain>
    </source>
</reference>
<proteinExistence type="predicted"/>
<keyword evidence="2" id="KW-1185">Reference proteome</keyword>
<gene>
    <name evidence="1" type="ORF">ONZ43_g5868</name>
</gene>
<name>A0ACC2I534_9PEZI</name>
<evidence type="ECO:0000313" key="1">
    <source>
        <dbReference type="EMBL" id="KAJ8110447.1"/>
    </source>
</evidence>
<comment type="caution">
    <text evidence="1">The sequence shown here is derived from an EMBL/GenBank/DDBJ whole genome shotgun (WGS) entry which is preliminary data.</text>
</comment>
<accession>A0ACC2I534</accession>
<sequence>MQAASRTKSIIEPQESLITLALNKYRRESTTSVLHQQRVDDLLKLQQAYENLSGYCERGSRHTRRYPILFRQEYITTRFGRLEGCKILPLTDWYAGHRPGDPIVRIKKDPIKRILNAGDMFYVDDLAGAEDGDEAEQYEVCFEGVVPFDTKELYLRFAQYAFPTFVKMAIAAVGFDPQNRGVGAHPWVENIEQNTLLQLAELKLKGRDMAKFLKLLRGIWHIKYGIKATNQPAFLRAQVEASISSLREIGWLMSQLEAFHGRCHYWNHCKGLLQDFAGCDIAQLAQEYLDITLAAESERLLNDGHVKLSEWVFAD</sequence>
<organism evidence="1 2">
    <name type="scientific">Nemania bipapillata</name>
    <dbReference type="NCBI Taxonomy" id="110536"/>
    <lineage>
        <taxon>Eukaryota</taxon>
        <taxon>Fungi</taxon>
        <taxon>Dikarya</taxon>
        <taxon>Ascomycota</taxon>
        <taxon>Pezizomycotina</taxon>
        <taxon>Sordariomycetes</taxon>
        <taxon>Xylariomycetidae</taxon>
        <taxon>Xylariales</taxon>
        <taxon>Xylariaceae</taxon>
        <taxon>Nemania</taxon>
    </lineage>
</organism>